<accession>A0ABX6HCP1</accession>
<evidence type="ECO:0000313" key="2">
    <source>
        <dbReference type="Proteomes" id="UP000464644"/>
    </source>
</evidence>
<protein>
    <submittedName>
        <fullName evidence="1">Uncharacterized protein</fullName>
    </submittedName>
</protein>
<dbReference type="EMBL" id="CP047265">
    <property type="protein sequence ID" value="QHF03316.1"/>
    <property type="molecule type" value="Genomic_DNA"/>
</dbReference>
<dbReference type="Proteomes" id="UP000464644">
    <property type="component" value="Chromosome"/>
</dbReference>
<evidence type="ECO:0000313" key="1">
    <source>
        <dbReference type="EMBL" id="QHF03316.1"/>
    </source>
</evidence>
<sequence>MKINRGRFSDAYRGDGYMISFALTHGWLLFGFRPRSWHFYFTKVAARPAFRIYVGPFEIEFFRVKP</sequence>
<keyword evidence="2" id="KW-1185">Reference proteome</keyword>
<gene>
    <name evidence="1" type="ORF">N015_13230</name>
</gene>
<name>A0ABX6HCP1_9PSED</name>
<reference evidence="1 2" key="1">
    <citation type="journal article" date="2014" name="Genome Announc.">
        <title>Draft Genome Sequences of a Phylogenetically Diverse Suite of Pseudomonas syringae Strains from Multiple Source Populations.</title>
        <authorList>
            <person name="Baltrus D.A."/>
            <person name="Yourstone S."/>
            <person name="Lind A."/>
            <person name="Guilbaud C."/>
            <person name="Sands D.C."/>
            <person name="Jones C.D."/>
            <person name="Morris C.E."/>
            <person name="Dangl J.L."/>
        </authorList>
    </citation>
    <scope>NUCLEOTIDE SEQUENCE [LARGE SCALE GENOMIC DNA]</scope>
    <source>
        <strain evidence="1 2">CC1524</strain>
    </source>
</reference>
<organism evidence="1 2">
    <name type="scientific">Pseudomonas asturiensis</name>
    <dbReference type="NCBI Taxonomy" id="1190415"/>
    <lineage>
        <taxon>Bacteria</taxon>
        <taxon>Pseudomonadati</taxon>
        <taxon>Pseudomonadota</taxon>
        <taxon>Gammaproteobacteria</taxon>
        <taxon>Pseudomonadales</taxon>
        <taxon>Pseudomonadaceae</taxon>
        <taxon>Pseudomonas</taxon>
    </lineage>
</organism>
<dbReference type="RefSeq" id="WP_024685081.1">
    <property type="nucleotide sequence ID" value="NZ_CP047265.1"/>
</dbReference>
<proteinExistence type="predicted"/>